<dbReference type="Pfam" id="PF05031">
    <property type="entry name" value="NEAT"/>
    <property type="match status" value="1"/>
</dbReference>
<evidence type="ECO:0000259" key="5">
    <source>
        <dbReference type="PROSITE" id="PS50978"/>
    </source>
</evidence>
<feature type="region of interest" description="Disordered" evidence="3">
    <location>
        <begin position="147"/>
        <end position="235"/>
    </location>
</feature>
<feature type="compositionally biased region" description="Polar residues" evidence="3">
    <location>
        <begin position="157"/>
        <end position="166"/>
    </location>
</feature>
<comment type="caution">
    <text evidence="6">The sequence shown here is derived from an EMBL/GenBank/DDBJ whole genome shotgun (WGS) entry which is preliminary data.</text>
</comment>
<dbReference type="OrthoDB" id="2329522at2"/>
<dbReference type="Proteomes" id="UP000051248">
    <property type="component" value="Unassembled WGS sequence"/>
</dbReference>
<proteinExistence type="predicted"/>
<evidence type="ECO:0000313" key="7">
    <source>
        <dbReference type="Proteomes" id="UP000051248"/>
    </source>
</evidence>
<keyword evidence="4" id="KW-0812">Transmembrane</keyword>
<evidence type="ECO:0000256" key="4">
    <source>
        <dbReference type="SAM" id="Phobius"/>
    </source>
</evidence>
<organism evidence="6 7">
    <name type="scientific">Companilactobacillus nodensis DSM 19682 = JCM 14932 = NBRC 107160</name>
    <dbReference type="NCBI Taxonomy" id="1423775"/>
    <lineage>
        <taxon>Bacteria</taxon>
        <taxon>Bacillati</taxon>
        <taxon>Bacillota</taxon>
        <taxon>Bacilli</taxon>
        <taxon>Lactobacillales</taxon>
        <taxon>Lactobacillaceae</taxon>
        <taxon>Companilactobacillus</taxon>
    </lineage>
</organism>
<accession>A0A0R1K7J9</accession>
<keyword evidence="4" id="KW-1133">Transmembrane helix</keyword>
<feature type="domain" description="NEAT" evidence="5">
    <location>
        <begin position="25"/>
        <end position="153"/>
    </location>
</feature>
<reference evidence="6 7" key="1">
    <citation type="journal article" date="2015" name="Genome Announc.">
        <title>Expanding the biotechnology potential of lactobacilli through comparative genomics of 213 strains and associated genera.</title>
        <authorList>
            <person name="Sun Z."/>
            <person name="Harris H.M."/>
            <person name="McCann A."/>
            <person name="Guo C."/>
            <person name="Argimon S."/>
            <person name="Zhang W."/>
            <person name="Yang X."/>
            <person name="Jeffery I.B."/>
            <person name="Cooney J.C."/>
            <person name="Kagawa T.F."/>
            <person name="Liu W."/>
            <person name="Song Y."/>
            <person name="Salvetti E."/>
            <person name="Wrobel A."/>
            <person name="Rasinkangas P."/>
            <person name="Parkhill J."/>
            <person name="Rea M.C."/>
            <person name="O'Sullivan O."/>
            <person name="Ritari J."/>
            <person name="Douillard F.P."/>
            <person name="Paul Ross R."/>
            <person name="Yang R."/>
            <person name="Briner A.E."/>
            <person name="Felis G.E."/>
            <person name="de Vos W.M."/>
            <person name="Barrangou R."/>
            <person name="Klaenhammer T.R."/>
            <person name="Caufield P.W."/>
            <person name="Cui Y."/>
            <person name="Zhang H."/>
            <person name="O'Toole P.W."/>
        </authorList>
    </citation>
    <scope>NUCLEOTIDE SEQUENCE [LARGE SCALE GENOMIC DNA]</scope>
    <source>
        <strain evidence="6 7">DSM 19682</strain>
    </source>
</reference>
<keyword evidence="4" id="KW-0472">Membrane</keyword>
<feature type="compositionally biased region" description="Low complexity" evidence="3">
    <location>
        <begin position="147"/>
        <end position="156"/>
    </location>
</feature>
<dbReference type="PATRIC" id="fig|1423775.4.peg.1706"/>
<feature type="transmembrane region" description="Helical" evidence="4">
    <location>
        <begin position="241"/>
        <end position="261"/>
    </location>
</feature>
<dbReference type="SMART" id="SM00725">
    <property type="entry name" value="NEAT"/>
    <property type="match status" value="1"/>
</dbReference>
<feature type="compositionally biased region" description="Basic residues" evidence="3">
    <location>
        <begin position="203"/>
        <end position="217"/>
    </location>
</feature>
<dbReference type="Gene3D" id="2.60.40.1850">
    <property type="match status" value="1"/>
</dbReference>
<dbReference type="EMBL" id="AZDZ01000019">
    <property type="protein sequence ID" value="KRK79307.1"/>
    <property type="molecule type" value="Genomic_DNA"/>
</dbReference>
<dbReference type="CDD" id="cd06920">
    <property type="entry name" value="NEAT"/>
    <property type="match status" value="1"/>
</dbReference>
<dbReference type="InterPro" id="IPR037250">
    <property type="entry name" value="NEAT_dom_sf"/>
</dbReference>
<dbReference type="eggNOG" id="COG5386">
    <property type="taxonomic scope" value="Bacteria"/>
</dbReference>
<feature type="compositionally biased region" description="Basic and acidic residues" evidence="3">
    <location>
        <begin position="218"/>
        <end position="231"/>
    </location>
</feature>
<dbReference type="InterPro" id="IPR006635">
    <property type="entry name" value="NEAT_dom"/>
</dbReference>
<gene>
    <name evidence="6" type="ORF">FD03_GL001673</name>
</gene>
<dbReference type="RefSeq" id="WP_025023202.1">
    <property type="nucleotide sequence ID" value="NZ_AZDZ01000019.1"/>
</dbReference>
<dbReference type="PROSITE" id="PS50978">
    <property type="entry name" value="NEAT"/>
    <property type="match status" value="1"/>
</dbReference>
<keyword evidence="7" id="KW-1185">Reference proteome</keyword>
<sequence>MKKIGYLIFASLMFFIVALFNSLQLTADAATINFSALKSGTSDTSYADAYMVKPAQLNIVNNKYQVTYTIKTQKALGKYPVQVKSMNVNTTGIKNYEDGGNYYSAITFESDQLSNVTGTMTINVDSYNIHATHTFTLKFFNIPSLSSSGSAPSASSNNNDGGQNTPAADAGQADNGDNGGNSADSNADNSAADNGERSVTIGKPKKLSHDTKKKASAKKSDSKTKAIEKKDKKNKTNHINIPRITAITTVVALVAGGGYFATKKFF</sequence>
<comment type="subcellular location">
    <subcellularLocation>
        <location evidence="1">Cell envelope</location>
    </subcellularLocation>
</comment>
<feature type="compositionally biased region" description="Low complexity" evidence="3">
    <location>
        <begin position="167"/>
        <end position="193"/>
    </location>
</feature>
<name>A0A0R1K7J9_9LACO</name>
<evidence type="ECO:0000313" key="6">
    <source>
        <dbReference type="EMBL" id="KRK79307.1"/>
    </source>
</evidence>
<dbReference type="SUPFAM" id="SSF158911">
    <property type="entry name" value="NEAT domain-like"/>
    <property type="match status" value="1"/>
</dbReference>
<evidence type="ECO:0000256" key="2">
    <source>
        <dbReference type="ARBA" id="ARBA00022729"/>
    </source>
</evidence>
<dbReference type="GO" id="GO:0030313">
    <property type="term" value="C:cell envelope"/>
    <property type="evidence" value="ECO:0007669"/>
    <property type="project" value="UniProtKB-SubCell"/>
</dbReference>
<keyword evidence="2" id="KW-0732">Signal</keyword>
<protein>
    <recommendedName>
        <fullName evidence="5">NEAT domain-containing protein</fullName>
    </recommendedName>
</protein>
<dbReference type="STRING" id="1423775.FD03_GL001673"/>
<evidence type="ECO:0000256" key="1">
    <source>
        <dbReference type="ARBA" id="ARBA00004196"/>
    </source>
</evidence>
<dbReference type="AlphaFoldDB" id="A0A0R1K7J9"/>
<evidence type="ECO:0000256" key="3">
    <source>
        <dbReference type="SAM" id="MobiDB-lite"/>
    </source>
</evidence>